<dbReference type="GO" id="GO:0051879">
    <property type="term" value="F:Hsp90 protein binding"/>
    <property type="evidence" value="ECO:0007669"/>
    <property type="project" value="TreeGrafter"/>
</dbReference>
<dbReference type="SMART" id="SM00727">
    <property type="entry name" value="STI1"/>
    <property type="match status" value="1"/>
</dbReference>
<dbReference type="SUPFAM" id="SSF48452">
    <property type="entry name" value="TPR-like"/>
    <property type="match status" value="1"/>
</dbReference>
<feature type="compositionally biased region" description="Acidic residues" evidence="6">
    <location>
        <begin position="130"/>
        <end position="141"/>
    </location>
</feature>
<dbReference type="Gene3D" id="1.10.260.100">
    <property type="match status" value="1"/>
</dbReference>
<keyword evidence="9" id="KW-1185">Reference proteome</keyword>
<comment type="caution">
    <text evidence="8">The sequence shown here is derived from an EMBL/GenBank/DDBJ whole genome shotgun (WGS) entry which is preliminary data.</text>
</comment>
<dbReference type="PROSITE" id="PS50005">
    <property type="entry name" value="TPR"/>
    <property type="match status" value="2"/>
</dbReference>
<dbReference type="Gene3D" id="1.25.40.10">
    <property type="entry name" value="Tetratricopeptide repeat domain"/>
    <property type="match status" value="1"/>
</dbReference>
<dbReference type="FunFam" id="1.10.260.100:FF:000004">
    <property type="entry name" value="Putative stress-induced-phosphoprotein 1"/>
    <property type="match status" value="1"/>
</dbReference>
<evidence type="ECO:0000259" key="7">
    <source>
        <dbReference type="SMART" id="SM00727"/>
    </source>
</evidence>
<reference evidence="8" key="1">
    <citation type="submission" date="2020-11" db="EMBL/GenBank/DDBJ databases">
        <authorList>
            <consortium name="DOE Joint Genome Institute"/>
            <person name="Ahrendt S."/>
            <person name="Riley R."/>
            <person name="Andreopoulos W."/>
            <person name="Labutti K."/>
            <person name="Pangilinan J."/>
            <person name="Ruiz-Duenas F.J."/>
            <person name="Barrasa J.M."/>
            <person name="Sanchez-Garcia M."/>
            <person name="Camarero S."/>
            <person name="Miyauchi S."/>
            <person name="Serrano A."/>
            <person name="Linde D."/>
            <person name="Babiker R."/>
            <person name="Drula E."/>
            <person name="Ayuso-Fernandez I."/>
            <person name="Pacheco R."/>
            <person name="Padilla G."/>
            <person name="Ferreira P."/>
            <person name="Barriuso J."/>
            <person name="Kellner H."/>
            <person name="Castanera R."/>
            <person name="Alfaro M."/>
            <person name="Ramirez L."/>
            <person name="Pisabarro A.G."/>
            <person name="Kuo A."/>
            <person name="Tritt A."/>
            <person name="Lipzen A."/>
            <person name="He G."/>
            <person name="Yan M."/>
            <person name="Ng V."/>
            <person name="Cullen D."/>
            <person name="Martin F."/>
            <person name="Rosso M.-N."/>
            <person name="Henrissat B."/>
            <person name="Hibbett D."/>
            <person name="Martinez A.T."/>
            <person name="Grigoriev I.V."/>
        </authorList>
    </citation>
    <scope>NUCLEOTIDE SEQUENCE</scope>
    <source>
        <strain evidence="8">MF-IS2</strain>
    </source>
</reference>
<evidence type="ECO:0000256" key="4">
    <source>
        <dbReference type="ARBA" id="ARBA00022803"/>
    </source>
</evidence>
<keyword evidence="4 5" id="KW-0802">TPR repeat</keyword>
<gene>
    <name evidence="8" type="ORF">P691DRAFT_275338</name>
</gene>
<evidence type="ECO:0000313" key="8">
    <source>
        <dbReference type="EMBL" id="KAF9452004.1"/>
    </source>
</evidence>
<feature type="domain" description="STI1" evidence="7">
    <location>
        <begin position="29"/>
        <end position="68"/>
    </location>
</feature>
<dbReference type="AlphaFoldDB" id="A0A9P6C885"/>
<evidence type="ECO:0000256" key="1">
    <source>
        <dbReference type="ARBA" id="ARBA00004496"/>
    </source>
</evidence>
<dbReference type="InterPro" id="IPR006636">
    <property type="entry name" value="STI1_HS-bd"/>
</dbReference>
<proteinExistence type="predicted"/>
<dbReference type="SMART" id="SM00028">
    <property type="entry name" value="TPR"/>
    <property type="match status" value="2"/>
</dbReference>
<protein>
    <recommendedName>
        <fullName evidence="7">STI1 domain-containing protein</fullName>
    </recommendedName>
</protein>
<dbReference type="PANTHER" id="PTHR22904">
    <property type="entry name" value="TPR REPEAT CONTAINING PROTEIN"/>
    <property type="match status" value="1"/>
</dbReference>
<sequence>MRKGLQEVQSAQAAASNEEPLGIGKIFSDPNAIAKLAGNPRTSKHLADPSFIQKIEAMQRNPALAQSALQDPRMIDALGVLMGIDIQAQTRPEGSSEGFPQEEARPSTPPPTASSSKKPEPVPTPASGQEDVEMEEVDEEEAKAKKEAEASKKLGTEAYKKRDFDIAISHFEKAWDLYPKDITFLSNAGAAYFEKGDYDKAIETCEKAVDEGRTSQG</sequence>
<dbReference type="OrthoDB" id="2423701at2759"/>
<keyword evidence="3" id="KW-0677">Repeat</keyword>
<keyword evidence="2" id="KW-0963">Cytoplasm</keyword>
<dbReference type="InterPro" id="IPR011990">
    <property type="entry name" value="TPR-like_helical_dom_sf"/>
</dbReference>
<dbReference type="GO" id="GO:0005737">
    <property type="term" value="C:cytoplasm"/>
    <property type="evidence" value="ECO:0007669"/>
    <property type="project" value="UniProtKB-SubCell"/>
</dbReference>
<evidence type="ECO:0000256" key="3">
    <source>
        <dbReference type="ARBA" id="ARBA00022737"/>
    </source>
</evidence>
<evidence type="ECO:0000256" key="5">
    <source>
        <dbReference type="PROSITE-ProRule" id="PRU00339"/>
    </source>
</evidence>
<feature type="compositionally biased region" description="Basic and acidic residues" evidence="6">
    <location>
        <begin position="142"/>
        <end position="153"/>
    </location>
</feature>
<feature type="repeat" description="TPR" evidence="5">
    <location>
        <begin position="148"/>
        <end position="181"/>
    </location>
</feature>
<feature type="repeat" description="TPR" evidence="5">
    <location>
        <begin position="182"/>
        <end position="215"/>
    </location>
</feature>
<evidence type="ECO:0000256" key="6">
    <source>
        <dbReference type="SAM" id="MobiDB-lite"/>
    </source>
</evidence>
<dbReference type="PANTHER" id="PTHR22904:SF523">
    <property type="entry name" value="STRESS-INDUCED-PHOSPHOPROTEIN 1"/>
    <property type="match status" value="1"/>
</dbReference>
<dbReference type="InterPro" id="IPR019734">
    <property type="entry name" value="TPR_rpt"/>
</dbReference>
<comment type="subcellular location">
    <subcellularLocation>
        <location evidence="1">Cytoplasm</location>
    </subcellularLocation>
</comment>
<feature type="region of interest" description="Disordered" evidence="6">
    <location>
        <begin position="90"/>
        <end position="153"/>
    </location>
</feature>
<dbReference type="Pfam" id="PF17830">
    <property type="entry name" value="STI1-HOP_DP"/>
    <property type="match status" value="1"/>
</dbReference>
<accession>A0A9P6C885</accession>
<evidence type="ECO:0000256" key="2">
    <source>
        <dbReference type="ARBA" id="ARBA00022490"/>
    </source>
</evidence>
<organism evidence="8 9">
    <name type="scientific">Macrolepiota fuliginosa MF-IS2</name>
    <dbReference type="NCBI Taxonomy" id="1400762"/>
    <lineage>
        <taxon>Eukaryota</taxon>
        <taxon>Fungi</taxon>
        <taxon>Dikarya</taxon>
        <taxon>Basidiomycota</taxon>
        <taxon>Agaricomycotina</taxon>
        <taxon>Agaricomycetes</taxon>
        <taxon>Agaricomycetidae</taxon>
        <taxon>Agaricales</taxon>
        <taxon>Agaricineae</taxon>
        <taxon>Agaricaceae</taxon>
        <taxon>Macrolepiota</taxon>
    </lineage>
</organism>
<dbReference type="Proteomes" id="UP000807342">
    <property type="component" value="Unassembled WGS sequence"/>
</dbReference>
<name>A0A9P6C885_9AGAR</name>
<evidence type="ECO:0000313" key="9">
    <source>
        <dbReference type="Proteomes" id="UP000807342"/>
    </source>
</evidence>
<dbReference type="Pfam" id="PF13432">
    <property type="entry name" value="TPR_16"/>
    <property type="match status" value="1"/>
</dbReference>
<dbReference type="EMBL" id="MU151076">
    <property type="protein sequence ID" value="KAF9452004.1"/>
    <property type="molecule type" value="Genomic_DNA"/>
</dbReference>
<dbReference type="InterPro" id="IPR041243">
    <property type="entry name" value="STI1/HOP_DP"/>
</dbReference>